<reference evidence="2 3" key="1">
    <citation type="submission" date="2019-05" db="EMBL/GenBank/DDBJ databases">
        <title>Another draft genome of Portunus trituberculatus and its Hox gene families provides insights of decapod evolution.</title>
        <authorList>
            <person name="Jeong J.-H."/>
            <person name="Song I."/>
            <person name="Kim S."/>
            <person name="Choi T."/>
            <person name="Kim D."/>
            <person name="Ryu S."/>
            <person name="Kim W."/>
        </authorList>
    </citation>
    <scope>NUCLEOTIDE SEQUENCE [LARGE SCALE GENOMIC DNA]</scope>
    <source>
        <tissue evidence="2">Muscle</tissue>
    </source>
</reference>
<name>A0A5B7DS07_PORTR</name>
<evidence type="ECO:0000313" key="3">
    <source>
        <dbReference type="Proteomes" id="UP000324222"/>
    </source>
</evidence>
<sequence>MKDLQSHLGPPRSLDEPSRPQGTTGDRDVWKKLGTKSFLGPGFPRGKLGQFEEGISMEVVLDSLFSQGAAEGWRRPAQVLSAGYSARNSHSVKSLWLRGGVGTVKRECLLKRPENVGKDWSLGSLGVPALPDQCLWDEGERGHGISIVLCMGPIHTHCYLLLVN</sequence>
<dbReference type="EMBL" id="VSRR010001299">
    <property type="protein sequence ID" value="MPC24188.1"/>
    <property type="molecule type" value="Genomic_DNA"/>
</dbReference>
<accession>A0A5B7DS07</accession>
<evidence type="ECO:0000313" key="2">
    <source>
        <dbReference type="EMBL" id="MPC24188.1"/>
    </source>
</evidence>
<keyword evidence="3" id="KW-1185">Reference proteome</keyword>
<organism evidence="2 3">
    <name type="scientific">Portunus trituberculatus</name>
    <name type="common">Swimming crab</name>
    <name type="synonym">Neptunus trituberculatus</name>
    <dbReference type="NCBI Taxonomy" id="210409"/>
    <lineage>
        <taxon>Eukaryota</taxon>
        <taxon>Metazoa</taxon>
        <taxon>Ecdysozoa</taxon>
        <taxon>Arthropoda</taxon>
        <taxon>Crustacea</taxon>
        <taxon>Multicrustacea</taxon>
        <taxon>Malacostraca</taxon>
        <taxon>Eumalacostraca</taxon>
        <taxon>Eucarida</taxon>
        <taxon>Decapoda</taxon>
        <taxon>Pleocyemata</taxon>
        <taxon>Brachyura</taxon>
        <taxon>Eubrachyura</taxon>
        <taxon>Portunoidea</taxon>
        <taxon>Portunidae</taxon>
        <taxon>Portuninae</taxon>
        <taxon>Portunus</taxon>
    </lineage>
</organism>
<dbReference type="AlphaFoldDB" id="A0A5B7DS07"/>
<comment type="caution">
    <text evidence="2">The sequence shown here is derived from an EMBL/GenBank/DDBJ whole genome shotgun (WGS) entry which is preliminary data.</text>
</comment>
<proteinExistence type="predicted"/>
<gene>
    <name evidence="2" type="ORF">E2C01_017264</name>
</gene>
<feature type="region of interest" description="Disordered" evidence="1">
    <location>
        <begin position="1"/>
        <end position="28"/>
    </location>
</feature>
<protein>
    <submittedName>
        <fullName evidence="2">Uncharacterized protein</fullName>
    </submittedName>
</protein>
<evidence type="ECO:0000256" key="1">
    <source>
        <dbReference type="SAM" id="MobiDB-lite"/>
    </source>
</evidence>
<dbReference type="Proteomes" id="UP000324222">
    <property type="component" value="Unassembled WGS sequence"/>
</dbReference>